<dbReference type="InterPro" id="IPR041522">
    <property type="entry name" value="CdaR_GGDEF"/>
</dbReference>
<dbReference type="PANTHER" id="PTHR33744:SF1">
    <property type="entry name" value="DNA-BINDING TRANSCRIPTIONAL ACTIVATOR ADER"/>
    <property type="match status" value="1"/>
</dbReference>
<organism evidence="4 5">
    <name type="scientific">Curtobacterium flaccumfaciens pv. flaccumfaciens</name>
    <dbReference type="NCBI Taxonomy" id="138532"/>
    <lineage>
        <taxon>Bacteria</taxon>
        <taxon>Bacillati</taxon>
        <taxon>Actinomycetota</taxon>
        <taxon>Actinomycetes</taxon>
        <taxon>Micrococcales</taxon>
        <taxon>Microbacteriaceae</taxon>
        <taxon>Curtobacterium</taxon>
    </lineage>
</organism>
<sequence length="507" mass="52814">MNAVGDLLPLLPPGTRLLVGAGSTAVRSVRGVVGTPDQVGRSLSQGDDVVVLLTPVDRADARFDVLLRRASAAGTTLLVVDGALELGPGTTTLADRLGVAVLATPDPWATSVRLHELIGTGMGPAARAALDASRVALDAGPELDDLFARLDRSLGHPVRFLDASGLALRGAAVDDAARAVLVRRAGTSDVLIAEGVDETLVAIPVGTGIGPRAWLAVGLSVPIAAERQVVASALQVAAVAVGHRLLLTRLDDERDARYRMAMLDELRAADGAPAPQLVQRTIAAGWRLDAWHVGARVVARQGVDLVALRQQVDAAVRAEGLDAVVVEQADGWVLWLSEPDEPGREAVADIASRLRRAQNTLRTTVETNVGVGSLQAGPAGLVRTLGEAGDAARLAASRPESGHFVHVDRLGLAQLLLAWTQTDTFLPASRQLLAPLERGGGALLTTLAAYLDAESSIAETAAVLGVHRNTVSDRIARVERLLGVDLSDPETRLALHLATRARAGDGG</sequence>
<dbReference type="PANTHER" id="PTHR33744">
    <property type="entry name" value="CARBOHYDRATE DIACID REGULATOR"/>
    <property type="match status" value="1"/>
</dbReference>
<evidence type="ECO:0000313" key="4">
    <source>
        <dbReference type="EMBL" id="MBT1541432.1"/>
    </source>
</evidence>
<gene>
    <name evidence="4" type="ORF">KK103_06620</name>
</gene>
<evidence type="ECO:0000259" key="3">
    <source>
        <dbReference type="Pfam" id="PF17853"/>
    </source>
</evidence>
<dbReference type="AlphaFoldDB" id="A0A9Q2ZPM5"/>
<dbReference type="Proteomes" id="UP000709437">
    <property type="component" value="Unassembled WGS sequence"/>
</dbReference>
<name>A0A9Q2ZPM5_9MICO</name>
<dbReference type="Pfam" id="PF17853">
    <property type="entry name" value="GGDEF_2"/>
    <property type="match status" value="1"/>
</dbReference>
<evidence type="ECO:0000256" key="1">
    <source>
        <dbReference type="ARBA" id="ARBA00006754"/>
    </source>
</evidence>
<dbReference type="Gene3D" id="1.10.10.2840">
    <property type="entry name" value="PucR C-terminal helix-turn-helix domain"/>
    <property type="match status" value="1"/>
</dbReference>
<comment type="similarity">
    <text evidence="1">Belongs to the CdaR family.</text>
</comment>
<comment type="caution">
    <text evidence="4">The sequence shown here is derived from an EMBL/GenBank/DDBJ whole genome shotgun (WGS) entry which is preliminary data.</text>
</comment>
<evidence type="ECO:0000259" key="2">
    <source>
        <dbReference type="Pfam" id="PF13556"/>
    </source>
</evidence>
<proteinExistence type="inferred from homology"/>
<dbReference type="InterPro" id="IPR042070">
    <property type="entry name" value="PucR_C-HTH_sf"/>
</dbReference>
<reference evidence="4" key="1">
    <citation type="submission" date="2021-05" db="EMBL/GenBank/DDBJ databases">
        <title>Whole genome sequence of Curtobacterium flaccumfaciens pv. flaccumfaciens strain CFBP 3417.</title>
        <authorList>
            <person name="Osdaghi E."/>
            <person name="Taghouti G."/>
            <person name="Portier P."/>
            <person name="Fazliarab A."/>
            <person name="Taghavi S.M."/>
            <person name="Briand M."/>
            <person name="Le-Saux M."/>
            <person name="Jacques M.-A."/>
        </authorList>
    </citation>
    <scope>NUCLEOTIDE SEQUENCE</scope>
    <source>
        <strain evidence="4">CFBP 3417</strain>
    </source>
</reference>
<protein>
    <submittedName>
        <fullName evidence="4">Helix-turn-helix domain-containing protein</fullName>
    </submittedName>
</protein>
<dbReference type="InterPro" id="IPR025736">
    <property type="entry name" value="PucR_C-HTH_dom"/>
</dbReference>
<accession>A0A9Q2ZPM5</accession>
<dbReference type="EMBL" id="JAHEWX010000006">
    <property type="protein sequence ID" value="MBT1541432.1"/>
    <property type="molecule type" value="Genomic_DNA"/>
</dbReference>
<feature type="domain" description="CdaR GGDEF-like" evidence="3">
    <location>
        <begin position="273"/>
        <end position="394"/>
    </location>
</feature>
<dbReference type="InterPro" id="IPR051448">
    <property type="entry name" value="CdaR-like_regulators"/>
</dbReference>
<feature type="domain" description="PucR C-terminal helix-turn-helix" evidence="2">
    <location>
        <begin position="443"/>
        <end position="501"/>
    </location>
</feature>
<dbReference type="Pfam" id="PF13556">
    <property type="entry name" value="HTH_30"/>
    <property type="match status" value="1"/>
</dbReference>
<dbReference type="RefSeq" id="WP_214562619.1">
    <property type="nucleotide sequence ID" value="NZ_JAHEWX010000006.1"/>
</dbReference>
<evidence type="ECO:0000313" key="5">
    <source>
        <dbReference type="Proteomes" id="UP000709437"/>
    </source>
</evidence>